<keyword evidence="4" id="KW-1185">Reference proteome</keyword>
<dbReference type="Proteomes" id="UP000649955">
    <property type="component" value="Unassembled WGS sequence"/>
</dbReference>
<dbReference type="InterPro" id="IPR050708">
    <property type="entry name" value="T6SS_VgrG/RHS"/>
</dbReference>
<organism evidence="3 4">
    <name type="scientific">Amycolatopsis bullii</name>
    <dbReference type="NCBI Taxonomy" id="941987"/>
    <lineage>
        <taxon>Bacteria</taxon>
        <taxon>Bacillati</taxon>
        <taxon>Actinomycetota</taxon>
        <taxon>Actinomycetes</taxon>
        <taxon>Pseudonocardiales</taxon>
        <taxon>Pseudonocardiaceae</taxon>
        <taxon>Amycolatopsis</taxon>
    </lineage>
</organism>
<evidence type="ECO:0000313" key="4">
    <source>
        <dbReference type="Proteomes" id="UP000649955"/>
    </source>
</evidence>
<dbReference type="RefSeq" id="WP_191314604.1">
    <property type="nucleotide sequence ID" value="NZ_BNAW01000032.1"/>
</dbReference>
<comment type="caution">
    <text evidence="3">The sequence shown here is derived from an EMBL/GenBank/DDBJ whole genome shotgun (WGS) entry which is preliminary data.</text>
</comment>
<evidence type="ECO:0000256" key="1">
    <source>
        <dbReference type="ARBA" id="ARBA00022737"/>
    </source>
</evidence>
<feature type="domain" description="Teneurin-like YD-shell" evidence="2">
    <location>
        <begin position="11"/>
        <end position="209"/>
    </location>
</feature>
<evidence type="ECO:0000259" key="2">
    <source>
        <dbReference type="Pfam" id="PF25023"/>
    </source>
</evidence>
<dbReference type="PANTHER" id="PTHR32305">
    <property type="match status" value="1"/>
</dbReference>
<dbReference type="InterPro" id="IPR022385">
    <property type="entry name" value="Rhs_assc_core"/>
</dbReference>
<dbReference type="NCBIfam" id="TIGR03696">
    <property type="entry name" value="Rhs_assc_core"/>
    <property type="match status" value="1"/>
</dbReference>
<gene>
    <name evidence="3" type="ORF">GCM10017567_59390</name>
</gene>
<name>A0ABQ3KJH4_9PSEU</name>
<protein>
    <recommendedName>
        <fullName evidence="2">Teneurin-like YD-shell domain-containing protein</fullName>
    </recommendedName>
</protein>
<dbReference type="InterPro" id="IPR056823">
    <property type="entry name" value="TEN-like_YD-shell"/>
</dbReference>
<proteinExistence type="predicted"/>
<dbReference type="Pfam" id="PF25023">
    <property type="entry name" value="TEN_YD-shell"/>
    <property type="match status" value="1"/>
</dbReference>
<accession>A0ABQ3KJH4</accession>
<reference evidence="4" key="1">
    <citation type="journal article" date="2019" name="Int. J. Syst. Evol. Microbiol.">
        <title>The Global Catalogue of Microorganisms (GCM) 10K type strain sequencing project: providing services to taxonomists for standard genome sequencing and annotation.</title>
        <authorList>
            <consortium name="The Broad Institute Genomics Platform"/>
            <consortium name="The Broad Institute Genome Sequencing Center for Infectious Disease"/>
            <person name="Wu L."/>
            <person name="Ma J."/>
        </authorList>
    </citation>
    <scope>NUCLEOTIDE SEQUENCE [LARGE SCALE GENOMIC DNA]</scope>
    <source>
        <strain evidence="4">CGMCC 4.7680</strain>
    </source>
</reference>
<keyword evidence="1" id="KW-0677">Repeat</keyword>
<sequence length="511" mass="53737">MNSVASSGPAGAAKYTYDQVGSTKTRPGATTQQALDWDTESRLATVTEGSSQTSFLYDADGERLIRRDPAGTTLYLGNQEVRVDKQSGAATTTRYYSHGGTQIAVRTGGRLSWLAADYQGTTQIAINSTDLTVQQRRQTPFGTPRGTNGELPGERGFVGGTIDQATGLTHLGARDYDADLGRFVSLDPILNPADPQQINGYSYANNSPISFSDPSGLIIQMDGRPAWIGQDAIASMSPAKAAQAQNYNAGVRRNWQRAPVERRHSPREEMLARPAAGHGLSKEQFKMFVDSGYKGSSALTWQEAIDFASSAPWRNTLVCDALGGSADECRMGEKLTGFAGFIYDVFLADIPEGSTGSTQACLGVAAMVVPGGEFGKIGKAAEAAKALTGLTRAEQVIARDAQAIYASEALGEIRAAHAAGQAKEVIVGGTTIVYEPSLSASGMTLFGEHGFVIGRGAFASDAELAKTIAHESYRLATSQSAGGVGAGLAKAETDAAFKFAEQVGPYISGGR</sequence>
<evidence type="ECO:0000313" key="3">
    <source>
        <dbReference type="EMBL" id="GHG31377.1"/>
    </source>
</evidence>
<dbReference type="PANTHER" id="PTHR32305:SF17">
    <property type="entry name" value="TRNA NUCLEASE WAPA"/>
    <property type="match status" value="1"/>
</dbReference>
<dbReference type="EMBL" id="BNAW01000032">
    <property type="protein sequence ID" value="GHG31377.1"/>
    <property type="molecule type" value="Genomic_DNA"/>
</dbReference>
<dbReference type="Gene3D" id="2.180.10.10">
    <property type="entry name" value="RHS repeat-associated core"/>
    <property type="match status" value="1"/>
</dbReference>